<comment type="similarity">
    <text evidence="1">Belongs to the amidase family.</text>
</comment>
<dbReference type="GO" id="GO:0047412">
    <property type="term" value="F:N-(long-chain-acyl)ethanolamine deacylase activity"/>
    <property type="evidence" value="ECO:0007669"/>
    <property type="project" value="TreeGrafter"/>
</dbReference>
<keyword evidence="3" id="KW-0378">Hydrolase</keyword>
<dbReference type="Gene3D" id="3.90.1300.10">
    <property type="entry name" value="Amidase signature (AS) domain"/>
    <property type="match status" value="1"/>
</dbReference>
<dbReference type="PROSITE" id="PS00571">
    <property type="entry name" value="AMIDASES"/>
    <property type="match status" value="1"/>
</dbReference>
<dbReference type="EMBL" id="GDJX01023568">
    <property type="protein sequence ID" value="JAT44368.1"/>
    <property type="molecule type" value="Transcribed_RNA"/>
</dbReference>
<dbReference type="SUPFAM" id="SSF75304">
    <property type="entry name" value="Amidase signature (AS) enzymes"/>
    <property type="match status" value="1"/>
</dbReference>
<dbReference type="PANTHER" id="PTHR11895">
    <property type="entry name" value="TRANSAMIDASE"/>
    <property type="match status" value="1"/>
</dbReference>
<organism evidence="3">
    <name type="scientific">Anthurium amnicola</name>
    <dbReference type="NCBI Taxonomy" id="1678845"/>
    <lineage>
        <taxon>Eukaryota</taxon>
        <taxon>Viridiplantae</taxon>
        <taxon>Streptophyta</taxon>
        <taxon>Embryophyta</taxon>
        <taxon>Tracheophyta</taxon>
        <taxon>Spermatophyta</taxon>
        <taxon>Magnoliopsida</taxon>
        <taxon>Liliopsida</taxon>
        <taxon>Araceae</taxon>
        <taxon>Pothoideae</taxon>
        <taxon>Potheae</taxon>
        <taxon>Anthurium</taxon>
    </lineage>
</organism>
<dbReference type="InterPro" id="IPR023631">
    <property type="entry name" value="Amidase_dom"/>
</dbReference>
<dbReference type="PANTHER" id="PTHR11895:SF156">
    <property type="entry name" value="FATTY ACID AMIDE HYDROLASE"/>
    <property type="match status" value="1"/>
</dbReference>
<dbReference type="GO" id="GO:0070291">
    <property type="term" value="P:N-acylethanolamine metabolic process"/>
    <property type="evidence" value="ECO:0007669"/>
    <property type="project" value="TreeGrafter"/>
</dbReference>
<protein>
    <submittedName>
        <fullName evidence="3">Fatty acid amide hydrolase</fullName>
    </submittedName>
</protein>
<gene>
    <name evidence="3" type="primary">FAAH_15</name>
    <name evidence="3" type="ORF">g.98483</name>
</gene>
<reference evidence="3" key="1">
    <citation type="submission" date="2015-07" db="EMBL/GenBank/DDBJ databases">
        <title>Transcriptome Assembly of Anthurium amnicola.</title>
        <authorList>
            <person name="Suzuki J."/>
        </authorList>
    </citation>
    <scope>NUCLEOTIDE SEQUENCE</scope>
</reference>
<evidence type="ECO:0000313" key="3">
    <source>
        <dbReference type="EMBL" id="JAT44368.1"/>
    </source>
</evidence>
<dbReference type="Pfam" id="PF01425">
    <property type="entry name" value="Amidase"/>
    <property type="match status" value="1"/>
</dbReference>
<accession>A0A1D1XPP9</accession>
<evidence type="ECO:0000256" key="1">
    <source>
        <dbReference type="ARBA" id="ARBA00009199"/>
    </source>
</evidence>
<name>A0A1D1XPP9_9ARAE</name>
<feature type="domain" description="Amidase" evidence="2">
    <location>
        <begin position="172"/>
        <end position="583"/>
    </location>
</feature>
<dbReference type="AlphaFoldDB" id="A0A1D1XPP9"/>
<dbReference type="InterPro" id="IPR000120">
    <property type="entry name" value="Amidase"/>
</dbReference>
<dbReference type="GO" id="GO:0016020">
    <property type="term" value="C:membrane"/>
    <property type="evidence" value="ECO:0007669"/>
    <property type="project" value="TreeGrafter"/>
</dbReference>
<sequence length="611" mass="66518">MAGGKKKHTMLRAEEVDVSSIEYKLPAVKAPHMTGFLLRLFVWLVEAPLLRSIILSVLKRQNGIPKMLENTVIPEPPMFRPEFPPQAPEPGVVDVDEDKDPRIRVESALECLPPYDPSQHWSQDNGSAFLYWTVRDYAHAYRSNLATPTTVAERVISVVEDFNEKKPSMPLLISFDAEDVRKQATASTQRFLEGKPLSILDGIFMAIKDDVDCYPHPTKGGTTWLHKIRMVKGDAVCVSRLRSCGVILIGKANMHELGMGVTGNNPNYGTVRNPHSTERYTGGSSSGPAAIVACGLCPAALGTDGGGSIRIPSSLCGVVGLKTTFGRTDIKGSICDGGTVEVVAPLAATVEDIMLVYSAMSGSSPADRISLKPPSICLPNLSSSDNIDILGSLKLGKYTEWFNDVFSSDISGKCSDALNMLSNVYGCHTVEIILPELNEMRNAHLVAIGSETLCSLNPDYKDGRRADLTLDTRTSFAVFQSFTAADYVAAQRLRRRLMFYHMEVFKKVDFIVTPTTGMTAPEIPSSSLKYGESSYEVSGCLMRFVMAANLLGLPAISIPVGHDKQGLPIGLQLIGRPWGEGNMLRVASAIEELCLGSRRRPSTFNDILKGI</sequence>
<proteinExistence type="inferred from homology"/>
<evidence type="ECO:0000259" key="2">
    <source>
        <dbReference type="Pfam" id="PF01425"/>
    </source>
</evidence>
<dbReference type="InterPro" id="IPR036928">
    <property type="entry name" value="AS_sf"/>
</dbReference>
<dbReference type="InterPro" id="IPR020556">
    <property type="entry name" value="Amidase_CS"/>
</dbReference>